<dbReference type="AlphaFoldDB" id="A0A4Y2HYT5"/>
<dbReference type="Proteomes" id="UP000499080">
    <property type="component" value="Unassembled WGS sequence"/>
</dbReference>
<organism evidence="1 2">
    <name type="scientific">Araneus ventricosus</name>
    <name type="common">Orbweaver spider</name>
    <name type="synonym">Epeira ventricosa</name>
    <dbReference type="NCBI Taxonomy" id="182803"/>
    <lineage>
        <taxon>Eukaryota</taxon>
        <taxon>Metazoa</taxon>
        <taxon>Ecdysozoa</taxon>
        <taxon>Arthropoda</taxon>
        <taxon>Chelicerata</taxon>
        <taxon>Arachnida</taxon>
        <taxon>Araneae</taxon>
        <taxon>Araneomorphae</taxon>
        <taxon>Entelegynae</taxon>
        <taxon>Araneoidea</taxon>
        <taxon>Araneidae</taxon>
        <taxon>Araneus</taxon>
    </lineage>
</organism>
<evidence type="ECO:0000313" key="1">
    <source>
        <dbReference type="EMBL" id="GBM70119.1"/>
    </source>
</evidence>
<protein>
    <submittedName>
        <fullName evidence="1">Uncharacterized protein</fullName>
    </submittedName>
</protein>
<proteinExistence type="predicted"/>
<dbReference type="EMBL" id="BGPR01104557">
    <property type="protein sequence ID" value="GBM70119.1"/>
    <property type="molecule type" value="Genomic_DNA"/>
</dbReference>
<comment type="caution">
    <text evidence="1">The sequence shown here is derived from an EMBL/GenBank/DDBJ whole genome shotgun (WGS) entry which is preliminary data.</text>
</comment>
<sequence>SGVFMYKSLNISINALLGDWVLLEAGGASLSPAVLVVPHTQTGRPAAGGRVICRIDSGFLAYYKLRGQIPVAY</sequence>
<reference evidence="1 2" key="1">
    <citation type="journal article" date="2019" name="Sci. Rep.">
        <title>Orb-weaving spider Araneus ventricosus genome elucidates the spidroin gene catalogue.</title>
        <authorList>
            <person name="Kono N."/>
            <person name="Nakamura H."/>
            <person name="Ohtoshi R."/>
            <person name="Moran D.A.P."/>
            <person name="Shinohara A."/>
            <person name="Yoshida Y."/>
            <person name="Fujiwara M."/>
            <person name="Mori M."/>
            <person name="Tomita M."/>
            <person name="Arakawa K."/>
        </authorList>
    </citation>
    <scope>NUCLEOTIDE SEQUENCE [LARGE SCALE GENOMIC DNA]</scope>
</reference>
<name>A0A4Y2HYT5_ARAVE</name>
<evidence type="ECO:0000313" key="2">
    <source>
        <dbReference type="Proteomes" id="UP000499080"/>
    </source>
</evidence>
<accession>A0A4Y2HYT5</accession>
<feature type="non-terminal residue" evidence="1">
    <location>
        <position position="1"/>
    </location>
</feature>
<gene>
    <name evidence="1" type="ORF">AVEN_94462_1</name>
</gene>
<keyword evidence="2" id="KW-1185">Reference proteome</keyword>